<evidence type="ECO:0000256" key="1">
    <source>
        <dbReference type="ARBA" id="ARBA00022679"/>
    </source>
</evidence>
<dbReference type="PANTHER" id="PTHR36050:SF1">
    <property type="entry name" value="O-FUCOSYLTRANSFERASE 30"/>
    <property type="match status" value="1"/>
</dbReference>
<dbReference type="GO" id="GO:0016740">
    <property type="term" value="F:transferase activity"/>
    <property type="evidence" value="ECO:0007669"/>
    <property type="project" value="UniProtKB-KW"/>
</dbReference>
<evidence type="ECO:0000256" key="2">
    <source>
        <dbReference type="ARBA" id="ARBA00023253"/>
    </source>
</evidence>
<dbReference type="AlphaFoldDB" id="A0A4Y9ZV55"/>
<keyword evidence="1" id="KW-0808">Transferase</keyword>
<reference evidence="4 5" key="1">
    <citation type="submission" date="2019-02" db="EMBL/GenBank/DDBJ databases">
        <title>Genome sequencing of the rare red list fungi Hericium alpestre (H. flagellum).</title>
        <authorList>
            <person name="Buettner E."/>
            <person name="Kellner H."/>
        </authorList>
    </citation>
    <scope>NUCLEOTIDE SEQUENCE [LARGE SCALE GENOMIC DNA]</scope>
    <source>
        <strain evidence="4 5">DSM 108284</strain>
    </source>
</reference>
<keyword evidence="2" id="KW-0294">Fucose metabolism</keyword>
<dbReference type="OrthoDB" id="1882547at2759"/>
<dbReference type="Proteomes" id="UP000298061">
    <property type="component" value="Unassembled WGS sequence"/>
</dbReference>
<dbReference type="PANTHER" id="PTHR36050">
    <property type="entry name" value="O-FUCOSYLTRANSFERASE 30"/>
    <property type="match status" value="1"/>
</dbReference>
<protein>
    <submittedName>
        <fullName evidence="4">Uncharacterized protein</fullName>
    </submittedName>
</protein>
<sequence length="289" mass="32907">MPNQRYLAYLPHSGFHNQRIAFENALVLARILNRTLLVPPVRLGNQPIRYVHFDHLHRFLSLSGKDGLMHCSQVSQDVALPQECLDFFSFTHVSWQWLVNLSSVEAEQRLVYQADFTYPWLDPTSALENDTLILRDNGTYDYRFVDYDLPPAMQHHKYTSLVPISTLSSSDAPIIQLGTLFGSSRLHLRNRTNVAIRTRIRERMTLSNPILFDVAEVAKAALGKLYLGAHVRVGDGSFKDFGPRNARLKLMLSSDFFTLHGNPPRNSGSTSPPCEHLTPPSHLFRHTFI</sequence>
<dbReference type="Gene3D" id="3.40.50.11340">
    <property type="match status" value="1"/>
</dbReference>
<name>A0A4Y9ZV55_9AGAM</name>
<evidence type="ECO:0000313" key="5">
    <source>
        <dbReference type="Proteomes" id="UP000298061"/>
    </source>
</evidence>
<keyword evidence="3" id="KW-0119">Carbohydrate metabolism</keyword>
<dbReference type="EMBL" id="SFCI01000677">
    <property type="protein sequence ID" value="TFY78455.1"/>
    <property type="molecule type" value="Genomic_DNA"/>
</dbReference>
<dbReference type="InterPro" id="IPR019378">
    <property type="entry name" value="GDP-Fuc_O-FucTrfase"/>
</dbReference>
<accession>A0A4Y9ZV55</accession>
<proteinExistence type="predicted"/>
<evidence type="ECO:0000256" key="3">
    <source>
        <dbReference type="ARBA" id="ARBA00023277"/>
    </source>
</evidence>
<dbReference type="GO" id="GO:0006004">
    <property type="term" value="P:fucose metabolic process"/>
    <property type="evidence" value="ECO:0007669"/>
    <property type="project" value="UniProtKB-KW"/>
</dbReference>
<comment type="caution">
    <text evidence="4">The sequence shown here is derived from an EMBL/GenBank/DDBJ whole genome shotgun (WGS) entry which is preliminary data.</text>
</comment>
<organism evidence="4 5">
    <name type="scientific">Hericium alpestre</name>
    <dbReference type="NCBI Taxonomy" id="135208"/>
    <lineage>
        <taxon>Eukaryota</taxon>
        <taxon>Fungi</taxon>
        <taxon>Dikarya</taxon>
        <taxon>Basidiomycota</taxon>
        <taxon>Agaricomycotina</taxon>
        <taxon>Agaricomycetes</taxon>
        <taxon>Russulales</taxon>
        <taxon>Hericiaceae</taxon>
        <taxon>Hericium</taxon>
    </lineage>
</organism>
<evidence type="ECO:0000313" key="4">
    <source>
        <dbReference type="EMBL" id="TFY78455.1"/>
    </source>
</evidence>
<dbReference type="STRING" id="135208.A0A4Y9ZV55"/>
<dbReference type="Pfam" id="PF10250">
    <property type="entry name" value="O-FucT"/>
    <property type="match status" value="1"/>
</dbReference>
<keyword evidence="5" id="KW-1185">Reference proteome</keyword>
<gene>
    <name evidence="4" type="ORF">EWM64_g5553</name>
</gene>